<dbReference type="Pfam" id="PF07506">
    <property type="entry name" value="RepB"/>
    <property type="match status" value="1"/>
</dbReference>
<dbReference type="InterPro" id="IPR011111">
    <property type="entry name" value="Plasmid_RepB"/>
</dbReference>
<dbReference type="RefSeq" id="WP_324779775.1">
    <property type="nucleotide sequence ID" value="NZ_CP141769.1"/>
</dbReference>
<name>A0ABZ1CIK9_9PROT</name>
<evidence type="ECO:0000259" key="1">
    <source>
        <dbReference type="Pfam" id="PF07506"/>
    </source>
</evidence>
<evidence type="ECO:0000313" key="3">
    <source>
        <dbReference type="Proteomes" id="UP001334732"/>
    </source>
</evidence>
<dbReference type="Proteomes" id="UP001334732">
    <property type="component" value="Chromosome"/>
</dbReference>
<gene>
    <name evidence="2" type="ORF">VA613_14740</name>
</gene>
<feature type="domain" description="RepB plasmid partition" evidence="1">
    <location>
        <begin position="63"/>
        <end position="141"/>
    </location>
</feature>
<reference evidence="2 3" key="1">
    <citation type="submission" date="2023-12" db="EMBL/GenBank/DDBJ databases">
        <title>Thiobacillus sedimentum sp. nov., a chemolithoautotrophic sulfur-oxidizing bacterium isolated from freshwater sediment.</title>
        <authorList>
            <person name="Luo J."/>
            <person name="Dai C."/>
        </authorList>
    </citation>
    <scope>NUCLEOTIDE SEQUENCE [LARGE SCALE GENOMIC DNA]</scope>
    <source>
        <strain evidence="2 3">SCUT-2</strain>
    </source>
</reference>
<keyword evidence="3" id="KW-1185">Reference proteome</keyword>
<organism evidence="2 3">
    <name type="scientific">Thiobacillus sedimenti</name>
    <dbReference type="NCBI Taxonomy" id="3110231"/>
    <lineage>
        <taxon>Bacteria</taxon>
        <taxon>Pseudomonadati</taxon>
        <taxon>Pseudomonadota</taxon>
        <taxon>Betaproteobacteria</taxon>
        <taxon>Nitrosomonadales</taxon>
        <taxon>Thiobacillaceae</taxon>
        <taxon>Thiobacillus</taxon>
    </lineage>
</organism>
<protein>
    <submittedName>
        <fullName evidence="2">Plasmid partitioning protein RepB C-terminal domain-containing protein</fullName>
    </submittedName>
</protein>
<sequence length="142" mass="16028">MRSKRARHLTRGEKIALTGNQAAQVSILLRGERGNESLPVAFRSFCRGGAQEHRIPRPNPSWLSLLKDRQFSVEVARVLRKMKPTRQVKRIELMFSANSLPMNYAEALLPATPVEMLVDGTKPATMKGVTPERMARMERESS</sequence>
<evidence type="ECO:0000313" key="2">
    <source>
        <dbReference type="EMBL" id="WRS39242.1"/>
    </source>
</evidence>
<proteinExistence type="predicted"/>
<accession>A0ABZ1CIK9</accession>
<dbReference type="EMBL" id="CP141769">
    <property type="protein sequence ID" value="WRS39242.1"/>
    <property type="molecule type" value="Genomic_DNA"/>
</dbReference>